<evidence type="ECO:0000313" key="2">
    <source>
        <dbReference type="EMBL" id="KAH3667172.1"/>
    </source>
</evidence>
<dbReference type="RefSeq" id="XP_046061984.1">
    <property type="nucleotide sequence ID" value="XM_046203733.1"/>
</dbReference>
<protein>
    <submittedName>
        <fullName evidence="2">Uncharacterized protein</fullName>
    </submittedName>
</protein>
<accession>A0A9P8P8A1</accession>
<keyword evidence="3" id="KW-1185">Reference proteome</keyword>
<reference evidence="2" key="1">
    <citation type="journal article" date="2021" name="Open Biol.">
        <title>Shared evolutionary footprints suggest mitochondrial oxidative damage underlies multiple complex I losses in fungi.</title>
        <authorList>
            <person name="Schikora-Tamarit M.A."/>
            <person name="Marcet-Houben M."/>
            <person name="Nosek J."/>
            <person name="Gabaldon T."/>
        </authorList>
    </citation>
    <scope>NUCLEOTIDE SEQUENCE</scope>
    <source>
        <strain evidence="2">CBS6075</strain>
    </source>
</reference>
<sequence>MEQRTVLFWLNGSGPVWVSVGSNEVRSVTKVAAALVCSHGINSNHFSGPAFRRKQFSTGGNSTSNVRGRVFSGLDPFVSDRHGIDGVPAFTAAGHLLCKSVDIVGKTVIVVDTSKNLLARTLAVEDVGDTGAVRSVDSDDVVGRELGNVAGDLVGGLARAGVGVRRVGDTFSLLCVVLDRSRRGRGAWSGGRGGAGGRVGWGAGACRAGRIAVRKAGASGGSAQSGSTERNRARVRGRRSRSSLGRGNEVSVLVEELGDHHSDGRVSLSVLMVLVDRGSHSRDC</sequence>
<comment type="caution">
    <text evidence="2">The sequence shown here is derived from an EMBL/GenBank/DDBJ whole genome shotgun (WGS) entry which is preliminary data.</text>
</comment>
<proteinExistence type="predicted"/>
<dbReference type="EMBL" id="JAEUBE010000183">
    <property type="protein sequence ID" value="KAH3667172.1"/>
    <property type="molecule type" value="Genomic_DNA"/>
</dbReference>
<feature type="region of interest" description="Disordered" evidence="1">
    <location>
        <begin position="217"/>
        <end position="244"/>
    </location>
</feature>
<dbReference type="GeneID" id="70234788"/>
<dbReference type="Proteomes" id="UP000769157">
    <property type="component" value="Unassembled WGS sequence"/>
</dbReference>
<evidence type="ECO:0000256" key="1">
    <source>
        <dbReference type="SAM" id="MobiDB-lite"/>
    </source>
</evidence>
<evidence type="ECO:0000313" key="3">
    <source>
        <dbReference type="Proteomes" id="UP000769157"/>
    </source>
</evidence>
<reference evidence="2" key="2">
    <citation type="submission" date="2021-01" db="EMBL/GenBank/DDBJ databases">
        <authorList>
            <person name="Schikora-Tamarit M.A."/>
        </authorList>
    </citation>
    <scope>NUCLEOTIDE SEQUENCE</scope>
    <source>
        <strain evidence="2">CBS6075</strain>
    </source>
</reference>
<gene>
    <name evidence="2" type="ORF">OGAPHI_002821</name>
</gene>
<name>A0A9P8P8A1_9ASCO</name>
<dbReference type="AlphaFoldDB" id="A0A9P8P8A1"/>
<feature type="compositionally biased region" description="Low complexity" evidence="1">
    <location>
        <begin position="217"/>
        <end position="227"/>
    </location>
</feature>
<organism evidence="2 3">
    <name type="scientific">Ogataea philodendri</name>
    <dbReference type="NCBI Taxonomy" id="1378263"/>
    <lineage>
        <taxon>Eukaryota</taxon>
        <taxon>Fungi</taxon>
        <taxon>Dikarya</taxon>
        <taxon>Ascomycota</taxon>
        <taxon>Saccharomycotina</taxon>
        <taxon>Pichiomycetes</taxon>
        <taxon>Pichiales</taxon>
        <taxon>Pichiaceae</taxon>
        <taxon>Ogataea</taxon>
    </lineage>
</organism>